<evidence type="ECO:0000313" key="3">
    <source>
        <dbReference type="EMBL" id="CAF5000333.1"/>
    </source>
</evidence>
<accession>A0A8S2YTM8</accession>
<evidence type="ECO:0000313" key="2">
    <source>
        <dbReference type="EMBL" id="CAF4583567.1"/>
    </source>
</evidence>
<comment type="caution">
    <text evidence="2">The sequence shown here is derived from an EMBL/GenBank/DDBJ whole genome shotgun (WGS) entry which is preliminary data.</text>
</comment>
<dbReference type="AlphaFoldDB" id="A0A8S2YTM8"/>
<protein>
    <submittedName>
        <fullName evidence="2">Uncharacterized protein</fullName>
    </submittedName>
</protein>
<dbReference type="PANTHER" id="PTHR10582:SF28">
    <property type="entry name" value="NANCHUNG, ISOFORM B"/>
    <property type="match status" value="1"/>
</dbReference>
<proteinExistence type="predicted"/>
<evidence type="ECO:0000256" key="1">
    <source>
        <dbReference type="ARBA" id="ARBA00022737"/>
    </source>
</evidence>
<dbReference type="Gene3D" id="1.25.40.20">
    <property type="entry name" value="Ankyrin repeat-containing domain"/>
    <property type="match status" value="1"/>
</dbReference>
<dbReference type="PANTHER" id="PTHR10582">
    <property type="entry name" value="TRANSIENT RECEPTOR POTENTIAL ION CHANNEL PROTEIN"/>
    <property type="match status" value="1"/>
</dbReference>
<dbReference type="GO" id="GO:0098703">
    <property type="term" value="P:calcium ion import across plasma membrane"/>
    <property type="evidence" value="ECO:0007669"/>
    <property type="project" value="TreeGrafter"/>
</dbReference>
<feature type="non-terminal residue" evidence="2">
    <location>
        <position position="50"/>
    </location>
</feature>
<dbReference type="GO" id="GO:0005262">
    <property type="term" value="F:calcium channel activity"/>
    <property type="evidence" value="ECO:0007669"/>
    <property type="project" value="TreeGrafter"/>
</dbReference>
<organism evidence="2 4">
    <name type="scientific">Rotaria magnacalcarata</name>
    <dbReference type="NCBI Taxonomy" id="392030"/>
    <lineage>
        <taxon>Eukaryota</taxon>
        <taxon>Metazoa</taxon>
        <taxon>Spiralia</taxon>
        <taxon>Gnathifera</taxon>
        <taxon>Rotifera</taxon>
        <taxon>Eurotatoria</taxon>
        <taxon>Bdelloidea</taxon>
        <taxon>Philodinida</taxon>
        <taxon>Philodinidae</taxon>
        <taxon>Rotaria</taxon>
    </lineage>
</organism>
<dbReference type="Proteomes" id="UP000681720">
    <property type="component" value="Unassembled WGS sequence"/>
</dbReference>
<dbReference type="GO" id="GO:0005886">
    <property type="term" value="C:plasma membrane"/>
    <property type="evidence" value="ECO:0007669"/>
    <property type="project" value="TreeGrafter"/>
</dbReference>
<evidence type="ECO:0000313" key="4">
    <source>
        <dbReference type="Proteomes" id="UP000681967"/>
    </source>
</evidence>
<dbReference type="Proteomes" id="UP000681967">
    <property type="component" value="Unassembled WGS sequence"/>
</dbReference>
<dbReference type="EMBL" id="CAJOBH010094671">
    <property type="protein sequence ID" value="CAF4583567.1"/>
    <property type="molecule type" value="Genomic_DNA"/>
</dbReference>
<sequence length="50" mass="5577">MFDHILQKTRTIYWQYGNVTCAGYPLDDIDTIGKDGSLNDTSALSIIVRG</sequence>
<dbReference type="InterPro" id="IPR036770">
    <property type="entry name" value="Ankyrin_rpt-contain_sf"/>
</dbReference>
<dbReference type="EMBL" id="CAJOBJ010207106">
    <property type="protein sequence ID" value="CAF5000333.1"/>
    <property type="molecule type" value="Genomic_DNA"/>
</dbReference>
<gene>
    <name evidence="2" type="ORF">BYL167_LOCUS39414</name>
    <name evidence="3" type="ORF">GIL414_LOCUS57199</name>
</gene>
<name>A0A8S2YTM8_9BILA</name>
<keyword evidence="1" id="KW-0677">Repeat</keyword>
<dbReference type="InterPro" id="IPR024862">
    <property type="entry name" value="TRPV"/>
</dbReference>
<reference evidence="2" key="1">
    <citation type="submission" date="2021-02" db="EMBL/GenBank/DDBJ databases">
        <authorList>
            <person name="Nowell W R."/>
        </authorList>
    </citation>
    <scope>NUCLEOTIDE SEQUENCE</scope>
</reference>